<evidence type="ECO:0000313" key="2">
    <source>
        <dbReference type="Proteomes" id="UP000220034"/>
    </source>
</evidence>
<reference evidence="2" key="1">
    <citation type="submission" date="2017-09" db="EMBL/GenBank/DDBJ databases">
        <authorList>
            <person name="Varghese N."/>
            <person name="Submissions S."/>
        </authorList>
    </citation>
    <scope>NUCLEOTIDE SEQUENCE [LARGE SCALE GENOMIC DNA]</scope>
    <source>
        <strain evidence="2">C7</strain>
    </source>
</reference>
<dbReference type="EMBL" id="OCTN01000002">
    <property type="protein sequence ID" value="SOH93369.1"/>
    <property type="molecule type" value="Genomic_DNA"/>
</dbReference>
<keyword evidence="2" id="KW-1185">Reference proteome</keyword>
<dbReference type="InterPro" id="IPR011231">
    <property type="entry name" value="Phage_VT1-Sakai_H0018"/>
</dbReference>
<dbReference type="RefSeq" id="WP_097928957.1">
    <property type="nucleotide sequence ID" value="NZ_OCTN01000002.1"/>
</dbReference>
<sequence>MKNYVQPGDHVTVPAPSGGVTAGALVTIAALSGVAQAAAAEGEPVELVRKGVFDLPKTSAQAWAVGEKIYATAAGVCTTVASSNMLVGVAVEVAANPSGTGRVLLDGAAR</sequence>
<accession>A0A2C9CSL5</accession>
<gene>
    <name evidence="1" type="ORF">SAMN06273572_10245</name>
</gene>
<organism evidence="1 2">
    <name type="scientific">Pontivivens marinum</name>
    <dbReference type="NCBI Taxonomy" id="1690039"/>
    <lineage>
        <taxon>Bacteria</taxon>
        <taxon>Pseudomonadati</taxon>
        <taxon>Pseudomonadota</taxon>
        <taxon>Alphaproteobacteria</taxon>
        <taxon>Rhodobacterales</taxon>
        <taxon>Paracoccaceae</taxon>
        <taxon>Pontivivens</taxon>
    </lineage>
</organism>
<dbReference type="AlphaFoldDB" id="A0A2C9CSL5"/>
<proteinExistence type="predicted"/>
<name>A0A2C9CSL5_9RHOB</name>
<dbReference type="Proteomes" id="UP000220034">
    <property type="component" value="Unassembled WGS sequence"/>
</dbReference>
<dbReference type="Pfam" id="PF09956">
    <property type="entry name" value="Phage_cement_2"/>
    <property type="match status" value="1"/>
</dbReference>
<dbReference type="PIRSF" id="PIRSF030771">
    <property type="entry name" value="UCP030771"/>
    <property type="match status" value="1"/>
</dbReference>
<protein>
    <submittedName>
        <fullName evidence="1">Predicted phage recombinase, RecA/RadA family</fullName>
    </submittedName>
</protein>
<evidence type="ECO:0000313" key="1">
    <source>
        <dbReference type="EMBL" id="SOH93369.1"/>
    </source>
</evidence>
<dbReference type="OrthoDB" id="5365964at2"/>